<dbReference type="EMBL" id="SIRT01000002">
    <property type="protein sequence ID" value="TBN05630.1"/>
    <property type="molecule type" value="Genomic_DNA"/>
</dbReference>
<proteinExistence type="predicted"/>
<comment type="caution">
    <text evidence="1">The sequence shown here is derived from an EMBL/GenBank/DDBJ whole genome shotgun (WGS) entry which is preliminary data.</text>
</comment>
<organism evidence="1 2">
    <name type="scientific">Hyunsoonleella flava</name>
    <dbReference type="NCBI Taxonomy" id="2527939"/>
    <lineage>
        <taxon>Bacteria</taxon>
        <taxon>Pseudomonadati</taxon>
        <taxon>Bacteroidota</taxon>
        <taxon>Flavobacteriia</taxon>
        <taxon>Flavobacteriales</taxon>
        <taxon>Flavobacteriaceae</taxon>
    </lineage>
</organism>
<gene>
    <name evidence="1" type="ORF">EYD45_04975</name>
</gene>
<sequence>MKKLVFFGMLLFFSFINSQESRCIKSENEVKERILGYWKEKNVETNIFYRFVLKEEEVKIEIIENIDFIEKAENHLPFTSEEIVEINEFDNCFQVGILIKRKYGSVYNSFKFIHENEFKYFEKTFIRINI</sequence>
<keyword evidence="2" id="KW-1185">Reference proteome</keyword>
<dbReference type="AlphaFoldDB" id="A0A4Q9FH74"/>
<dbReference type="OrthoDB" id="1190940at2"/>
<reference evidence="1 2" key="1">
    <citation type="submission" date="2019-02" db="EMBL/GenBank/DDBJ databases">
        <title>Hyunsoonleella sp., isolated from marine sediment.</title>
        <authorList>
            <person name="Liu B.-T."/>
        </authorList>
    </citation>
    <scope>NUCLEOTIDE SEQUENCE [LARGE SCALE GENOMIC DNA]</scope>
    <source>
        <strain evidence="1 2">T58</strain>
    </source>
</reference>
<dbReference type="Proteomes" id="UP000291142">
    <property type="component" value="Unassembled WGS sequence"/>
</dbReference>
<dbReference type="RefSeq" id="WP_130963247.1">
    <property type="nucleotide sequence ID" value="NZ_SIRT01000002.1"/>
</dbReference>
<name>A0A4Q9FH74_9FLAO</name>
<evidence type="ECO:0000313" key="2">
    <source>
        <dbReference type="Proteomes" id="UP000291142"/>
    </source>
</evidence>
<accession>A0A4Q9FH74</accession>
<evidence type="ECO:0000313" key="1">
    <source>
        <dbReference type="EMBL" id="TBN05630.1"/>
    </source>
</evidence>
<protein>
    <submittedName>
        <fullName evidence="1">Uncharacterized protein</fullName>
    </submittedName>
</protein>